<dbReference type="GO" id="GO:0005354">
    <property type="term" value="F:galactose transmembrane transporter activity"/>
    <property type="evidence" value="ECO:0007669"/>
    <property type="project" value="InterPro"/>
</dbReference>
<evidence type="ECO:0000256" key="5">
    <source>
        <dbReference type="ARBA" id="ARBA00022692"/>
    </source>
</evidence>
<dbReference type="Pfam" id="PF07690">
    <property type="entry name" value="MFS_1"/>
    <property type="match status" value="1"/>
</dbReference>
<dbReference type="GO" id="GO:0005886">
    <property type="term" value="C:plasma membrane"/>
    <property type="evidence" value="ECO:0007669"/>
    <property type="project" value="UniProtKB-SubCell"/>
</dbReference>
<feature type="transmembrane region" description="Helical" evidence="8">
    <location>
        <begin position="348"/>
        <end position="368"/>
    </location>
</feature>
<dbReference type="GO" id="GO:0055056">
    <property type="term" value="F:D-glucose transmembrane transporter activity"/>
    <property type="evidence" value="ECO:0007669"/>
    <property type="project" value="InterPro"/>
</dbReference>
<evidence type="ECO:0000313" key="10">
    <source>
        <dbReference type="EMBL" id="PTN09888.1"/>
    </source>
</evidence>
<evidence type="ECO:0000313" key="11">
    <source>
        <dbReference type="Proteomes" id="UP000243525"/>
    </source>
</evidence>
<dbReference type="RefSeq" id="WP_211316031.1">
    <property type="nucleotide sequence ID" value="NZ_OY782574.1"/>
</dbReference>
<reference evidence="10 11" key="1">
    <citation type="submission" date="2018-04" db="EMBL/GenBank/DDBJ databases">
        <title>Genomic Encyclopedia of Archaeal and Bacterial Type Strains, Phase II (KMG-II): from individual species to whole genera.</title>
        <authorList>
            <person name="Goeker M."/>
        </authorList>
    </citation>
    <scope>NUCLEOTIDE SEQUENCE [LARGE SCALE GENOMIC DNA]</scope>
    <source>
        <strain evidence="10 11">DSM 28823</strain>
    </source>
</reference>
<dbReference type="Gene3D" id="1.20.1250.20">
    <property type="entry name" value="MFS general substrate transporter like domains"/>
    <property type="match status" value="2"/>
</dbReference>
<feature type="transmembrane region" description="Helical" evidence="8">
    <location>
        <begin position="7"/>
        <end position="28"/>
    </location>
</feature>
<feature type="transmembrane region" description="Helical" evidence="8">
    <location>
        <begin position="173"/>
        <end position="193"/>
    </location>
</feature>
<feature type="transmembrane region" description="Helical" evidence="8">
    <location>
        <begin position="139"/>
        <end position="161"/>
    </location>
</feature>
<evidence type="ECO:0000256" key="1">
    <source>
        <dbReference type="ARBA" id="ARBA00003321"/>
    </source>
</evidence>
<evidence type="ECO:0000256" key="2">
    <source>
        <dbReference type="ARBA" id="ARBA00004429"/>
    </source>
</evidence>
<keyword evidence="6 8" id="KW-1133">Transmembrane helix</keyword>
<comment type="function">
    <text evidence="1">Intake of glucose and galactose.</text>
</comment>
<dbReference type="AlphaFoldDB" id="A0A2T5C4T9"/>
<evidence type="ECO:0000256" key="8">
    <source>
        <dbReference type="SAM" id="Phobius"/>
    </source>
</evidence>
<dbReference type="EMBL" id="QAAD01000003">
    <property type="protein sequence ID" value="PTN09888.1"/>
    <property type="molecule type" value="Genomic_DNA"/>
</dbReference>
<evidence type="ECO:0000259" key="9">
    <source>
        <dbReference type="PROSITE" id="PS50850"/>
    </source>
</evidence>
<accession>A0A2T5C4T9</accession>
<feature type="transmembrane region" description="Helical" evidence="8">
    <location>
        <begin position="289"/>
        <end position="309"/>
    </location>
</feature>
<keyword evidence="4" id="KW-1003">Cell membrane</keyword>
<comment type="caution">
    <text evidence="10">The sequence shown here is derived from an EMBL/GenBank/DDBJ whole genome shotgun (WGS) entry which is preliminary data.</text>
</comment>
<dbReference type="InterPro" id="IPR005964">
    <property type="entry name" value="Glc/Gal_transptr_bac"/>
</dbReference>
<evidence type="ECO:0000256" key="3">
    <source>
        <dbReference type="ARBA" id="ARBA00009120"/>
    </source>
</evidence>
<dbReference type="InterPro" id="IPR020846">
    <property type="entry name" value="MFS_dom"/>
</dbReference>
<sequence length="400" mass="43245">MTQKNNKIAVALLVVGVMFFAIGFALGINSYLIPLLKNALQVSSGESYLILAATFSAFLIFGYPASLVIAKIGYKKTMTLSFLMFAAGFLLYLPSASMESLPLFLLASFVSGMGNAFLQASVNPYITILGPIESAAKRMSYMGIANKLAWPVAPLFLSLVIGKSVENVQLADISLPFYIIIATFLLLGALAYFSPLPEVKAAGEDEDSADECAYAAKKTSVWQFPHLLLGVLALFLYVGVETISLSTLVDYAQSINLPNAELYAWIAPVGMVIGYLCGIIFIPKYISQATALLICSILAIFGSLMVVFTPEDISIWFIAFMAVGCSLMWPALWPLAMQDLGKFTKAGSSLMVIAIVGGALIPTIYGFVKDAIGAQQAYWVCVPCFLYILYYALKGHKIRS</sequence>
<gene>
    <name evidence="10" type="ORF">C8N47_103185</name>
</gene>
<feature type="transmembrane region" description="Helical" evidence="8">
    <location>
        <begin position="227"/>
        <end position="250"/>
    </location>
</feature>
<evidence type="ECO:0000256" key="4">
    <source>
        <dbReference type="ARBA" id="ARBA00022475"/>
    </source>
</evidence>
<dbReference type="SUPFAM" id="SSF103473">
    <property type="entry name" value="MFS general substrate transporter"/>
    <property type="match status" value="1"/>
</dbReference>
<dbReference type="Proteomes" id="UP000243525">
    <property type="component" value="Unassembled WGS sequence"/>
</dbReference>
<dbReference type="PROSITE" id="PS50850">
    <property type="entry name" value="MFS"/>
    <property type="match status" value="1"/>
</dbReference>
<dbReference type="InterPro" id="IPR011701">
    <property type="entry name" value="MFS"/>
</dbReference>
<feature type="transmembrane region" description="Helical" evidence="8">
    <location>
        <begin position="101"/>
        <end position="118"/>
    </location>
</feature>
<dbReference type="PANTHER" id="PTHR43702">
    <property type="entry name" value="L-FUCOSE-PROTON SYMPORTER"/>
    <property type="match status" value="1"/>
</dbReference>
<keyword evidence="11" id="KW-1185">Reference proteome</keyword>
<feature type="transmembrane region" description="Helical" evidence="8">
    <location>
        <begin position="315"/>
        <end position="336"/>
    </location>
</feature>
<comment type="similarity">
    <text evidence="3">Belongs to the major facilitator superfamily. FHS transporter (TC 2.A.1.7) family.</text>
</comment>
<proteinExistence type="inferred from homology"/>
<comment type="subcellular location">
    <subcellularLocation>
        <location evidence="2">Cell inner membrane</location>
        <topology evidence="2">Multi-pass membrane protein</topology>
    </subcellularLocation>
</comment>
<dbReference type="InterPro" id="IPR036259">
    <property type="entry name" value="MFS_trans_sf"/>
</dbReference>
<organism evidence="10 11">
    <name type="scientific">Mangrovibacterium marinum</name>
    <dbReference type="NCBI Taxonomy" id="1639118"/>
    <lineage>
        <taxon>Bacteria</taxon>
        <taxon>Pseudomonadati</taxon>
        <taxon>Bacteroidota</taxon>
        <taxon>Bacteroidia</taxon>
        <taxon>Marinilabiliales</taxon>
        <taxon>Prolixibacteraceae</taxon>
        <taxon>Mangrovibacterium</taxon>
    </lineage>
</organism>
<feature type="domain" description="Major facilitator superfamily (MFS) profile" evidence="9">
    <location>
        <begin position="11"/>
        <end position="400"/>
    </location>
</feature>
<keyword evidence="5 8" id="KW-0812">Transmembrane</keyword>
<feature type="transmembrane region" description="Helical" evidence="8">
    <location>
        <begin position="48"/>
        <end position="70"/>
    </location>
</feature>
<dbReference type="GO" id="GO:1904659">
    <property type="term" value="P:D-glucose transmembrane transport"/>
    <property type="evidence" value="ECO:0007669"/>
    <property type="project" value="InterPro"/>
</dbReference>
<feature type="transmembrane region" description="Helical" evidence="8">
    <location>
        <begin position="374"/>
        <end position="393"/>
    </location>
</feature>
<dbReference type="InterPro" id="IPR050375">
    <property type="entry name" value="MFS_TsgA-like"/>
</dbReference>
<dbReference type="PANTHER" id="PTHR43702:SF12">
    <property type="entry name" value="N-ACETYL GLUCOSAMINE TRANSPORTER NAGP"/>
    <property type="match status" value="1"/>
</dbReference>
<protein>
    <submittedName>
        <fullName evidence="10">Glucose/galactose transporter</fullName>
    </submittedName>
</protein>
<evidence type="ECO:0000256" key="7">
    <source>
        <dbReference type="ARBA" id="ARBA00023136"/>
    </source>
</evidence>
<feature type="transmembrane region" description="Helical" evidence="8">
    <location>
        <begin position="262"/>
        <end position="282"/>
    </location>
</feature>
<name>A0A2T5C4T9_9BACT</name>
<keyword evidence="7 8" id="KW-0472">Membrane</keyword>
<dbReference type="NCBIfam" id="TIGR01272">
    <property type="entry name" value="gluP"/>
    <property type="match status" value="1"/>
</dbReference>
<evidence type="ECO:0000256" key="6">
    <source>
        <dbReference type="ARBA" id="ARBA00022989"/>
    </source>
</evidence>
<feature type="transmembrane region" description="Helical" evidence="8">
    <location>
        <begin position="77"/>
        <end position="95"/>
    </location>
</feature>